<organism evidence="1">
    <name type="scientific">marine sediment metagenome</name>
    <dbReference type="NCBI Taxonomy" id="412755"/>
    <lineage>
        <taxon>unclassified sequences</taxon>
        <taxon>metagenomes</taxon>
        <taxon>ecological metagenomes</taxon>
    </lineage>
</organism>
<proteinExistence type="predicted"/>
<dbReference type="EMBL" id="LAZR01000107">
    <property type="protein sequence ID" value="KKN90893.1"/>
    <property type="molecule type" value="Genomic_DNA"/>
</dbReference>
<evidence type="ECO:0000313" key="1">
    <source>
        <dbReference type="EMBL" id="KKN90893.1"/>
    </source>
</evidence>
<comment type="caution">
    <text evidence="1">The sequence shown here is derived from an EMBL/GenBank/DDBJ whole genome shotgun (WGS) entry which is preliminary data.</text>
</comment>
<sequence length="103" mass="12245">MNDIELMKIMEELDKMYHYANRLIPKCKIHSLGHKKEILKELIENTIKKSESEYKKKVQDALNKCFKHTMKYKGIIQIFPLAIYHIYGKGVEELYKTLGIKNE</sequence>
<accession>A0A0F9XG80</accession>
<name>A0A0F9XG80_9ZZZZ</name>
<dbReference type="AlphaFoldDB" id="A0A0F9XG80"/>
<reference evidence="1" key="1">
    <citation type="journal article" date="2015" name="Nature">
        <title>Complex archaea that bridge the gap between prokaryotes and eukaryotes.</title>
        <authorList>
            <person name="Spang A."/>
            <person name="Saw J.H."/>
            <person name="Jorgensen S.L."/>
            <person name="Zaremba-Niedzwiedzka K."/>
            <person name="Martijn J."/>
            <person name="Lind A.E."/>
            <person name="van Eijk R."/>
            <person name="Schleper C."/>
            <person name="Guy L."/>
            <person name="Ettema T.J."/>
        </authorList>
    </citation>
    <scope>NUCLEOTIDE SEQUENCE</scope>
</reference>
<protein>
    <submittedName>
        <fullName evidence="1">Uncharacterized protein</fullName>
    </submittedName>
</protein>
<gene>
    <name evidence="1" type="ORF">LCGC14_0224770</name>
</gene>